<name>A0A4U8UY40_STECR</name>
<evidence type="ECO:0000256" key="1">
    <source>
        <dbReference type="ARBA" id="ARBA00004370"/>
    </source>
</evidence>
<feature type="transmembrane region" description="Helical" evidence="5">
    <location>
        <begin position="91"/>
        <end position="110"/>
    </location>
</feature>
<feature type="transmembrane region" description="Helical" evidence="5">
    <location>
        <begin position="321"/>
        <end position="342"/>
    </location>
</feature>
<sequence>MVPNLGAVNATTFEVAAGTSAFDGFAASNASVANSTDPFEGCGFDKPPLTNVRFWLVTVFGSTISIISIAENLFLFFLFATRKHHRSTYNMYMMLLAFFDVFVSTAYILLMSMNVLSDYLESVVILRIWFWYMVPMLTISHIAMTSSALIILAATYERYCITTNSNFLSLVQRNRKRIAAVMVLLGILSKGSIYFEFKISFNDGCAGHFQEIQLGFAWWVFETPYHTIVRYYYRNFATVFVPFFFLAYLNIRIVRVFTIHQKKNYCAEMTDSVEKTNRKVTARSATRTLVLVVCTYLISNIINVLLTIWEHVDKESLVSDYVGFYAIALDLVSLLTNLACAFRLPIYLTCQATLRAEVFEILKLLKGEIKTTDKTDETEGDKQSLINEINGVSNYGVPTNWAKDSKGNLVTVPDVSKVTLKDGTPAVLLTVHHAGTGENNNNTAPHIFYEENTETLL</sequence>
<comment type="caution">
    <text evidence="7">The sequence shown here is derived from an EMBL/GenBank/DDBJ whole genome shotgun (WGS) entry which is preliminary data.</text>
</comment>
<feature type="transmembrane region" description="Helical" evidence="5">
    <location>
        <begin position="54"/>
        <end position="79"/>
    </location>
</feature>
<dbReference type="EMBL" id="AZBU02000001">
    <property type="protein sequence ID" value="TMS37845.1"/>
    <property type="molecule type" value="Genomic_DNA"/>
</dbReference>
<protein>
    <recommendedName>
        <fullName evidence="6">G-protein coupled receptors family 1 profile domain-containing protein</fullName>
    </recommendedName>
</protein>
<keyword evidence="4 5" id="KW-0472">Membrane</keyword>
<reference evidence="7 8" key="1">
    <citation type="journal article" date="2015" name="Genome Biol.">
        <title>Comparative genomics of Steinernema reveals deeply conserved gene regulatory networks.</title>
        <authorList>
            <person name="Dillman A.R."/>
            <person name="Macchietto M."/>
            <person name="Porter C.F."/>
            <person name="Rogers A."/>
            <person name="Williams B."/>
            <person name="Antoshechkin I."/>
            <person name="Lee M.M."/>
            <person name="Goodwin Z."/>
            <person name="Lu X."/>
            <person name="Lewis E.E."/>
            <person name="Goodrich-Blair H."/>
            <person name="Stock S.P."/>
            <person name="Adams B.J."/>
            <person name="Sternberg P.W."/>
            <person name="Mortazavi A."/>
        </authorList>
    </citation>
    <scope>NUCLEOTIDE SEQUENCE [LARGE SCALE GENOMIC DNA]</scope>
    <source>
        <strain evidence="7 8">ALL</strain>
    </source>
</reference>
<dbReference type="EMBL" id="CM016762">
    <property type="protein sequence ID" value="TMS37845.1"/>
    <property type="molecule type" value="Genomic_DNA"/>
</dbReference>
<dbReference type="Gene3D" id="1.20.1070.10">
    <property type="entry name" value="Rhodopsin 7-helix transmembrane proteins"/>
    <property type="match status" value="1"/>
</dbReference>
<organism evidence="7 8">
    <name type="scientific">Steinernema carpocapsae</name>
    <name type="common">Entomopathogenic nematode</name>
    <dbReference type="NCBI Taxonomy" id="34508"/>
    <lineage>
        <taxon>Eukaryota</taxon>
        <taxon>Metazoa</taxon>
        <taxon>Ecdysozoa</taxon>
        <taxon>Nematoda</taxon>
        <taxon>Chromadorea</taxon>
        <taxon>Rhabditida</taxon>
        <taxon>Tylenchina</taxon>
        <taxon>Panagrolaimomorpha</taxon>
        <taxon>Strongyloidoidea</taxon>
        <taxon>Steinernematidae</taxon>
        <taxon>Steinernema</taxon>
    </lineage>
</organism>
<feature type="domain" description="G-protein coupled receptors family 1 profile" evidence="6">
    <location>
        <begin position="71"/>
        <end position="347"/>
    </location>
</feature>
<feature type="transmembrane region" description="Helical" evidence="5">
    <location>
        <begin position="288"/>
        <end position="309"/>
    </location>
</feature>
<evidence type="ECO:0000256" key="3">
    <source>
        <dbReference type="ARBA" id="ARBA00022989"/>
    </source>
</evidence>
<feature type="transmembrane region" description="Helical" evidence="5">
    <location>
        <begin position="231"/>
        <end position="251"/>
    </location>
</feature>
<keyword evidence="2 5" id="KW-0812">Transmembrane</keyword>
<evidence type="ECO:0000313" key="7">
    <source>
        <dbReference type="EMBL" id="TMS37845.1"/>
    </source>
</evidence>
<dbReference type="SUPFAM" id="SSF81321">
    <property type="entry name" value="Family A G protein-coupled receptor-like"/>
    <property type="match status" value="1"/>
</dbReference>
<dbReference type="Proteomes" id="UP000298663">
    <property type="component" value="Chromosome X"/>
</dbReference>
<dbReference type="AlphaFoldDB" id="A0A4U8UY40"/>
<dbReference type="InterPro" id="IPR017452">
    <property type="entry name" value="GPCR_Rhodpsn_7TM"/>
</dbReference>
<comment type="subcellular location">
    <subcellularLocation>
        <location evidence="1">Membrane</location>
    </subcellularLocation>
</comment>
<dbReference type="PROSITE" id="PS50262">
    <property type="entry name" value="G_PROTEIN_RECEP_F1_2"/>
    <property type="match status" value="1"/>
</dbReference>
<dbReference type="PANTHER" id="PTHR46709">
    <property type="entry name" value="PROTEIN CBG23488-RELATED"/>
    <property type="match status" value="1"/>
</dbReference>
<proteinExistence type="predicted"/>
<evidence type="ECO:0000256" key="5">
    <source>
        <dbReference type="SAM" id="Phobius"/>
    </source>
</evidence>
<feature type="transmembrane region" description="Helical" evidence="5">
    <location>
        <begin position="177"/>
        <end position="195"/>
    </location>
</feature>
<evidence type="ECO:0000259" key="6">
    <source>
        <dbReference type="PROSITE" id="PS50262"/>
    </source>
</evidence>
<dbReference type="CDD" id="cd14978">
    <property type="entry name" value="7tmA_FMRFamide_R-like"/>
    <property type="match status" value="1"/>
</dbReference>
<accession>A0A4U8UY40</accession>
<keyword evidence="3 5" id="KW-1133">Transmembrane helix</keyword>
<dbReference type="GO" id="GO:0016020">
    <property type="term" value="C:membrane"/>
    <property type="evidence" value="ECO:0007669"/>
    <property type="project" value="UniProtKB-SubCell"/>
</dbReference>
<dbReference type="OrthoDB" id="5857538at2759"/>
<evidence type="ECO:0000256" key="2">
    <source>
        <dbReference type="ARBA" id="ARBA00022692"/>
    </source>
</evidence>
<dbReference type="PANTHER" id="PTHR46709:SF2">
    <property type="entry name" value="G-PROTEIN COUPLED RECEPTORS FAMILY 1 PROFILE DOMAIN-CONTAINING PROTEIN"/>
    <property type="match status" value="1"/>
</dbReference>
<evidence type="ECO:0000256" key="4">
    <source>
        <dbReference type="ARBA" id="ARBA00023136"/>
    </source>
</evidence>
<reference evidence="7 8" key="2">
    <citation type="journal article" date="2019" name="G3 (Bethesda)">
        <title>Hybrid Assembly of the Genome of the Entomopathogenic Nematode Steinernema carpocapsae Identifies the X-Chromosome.</title>
        <authorList>
            <person name="Serra L."/>
            <person name="Macchietto M."/>
            <person name="Macias-Munoz A."/>
            <person name="McGill C.J."/>
            <person name="Rodriguez I.M."/>
            <person name="Rodriguez B."/>
            <person name="Murad R."/>
            <person name="Mortazavi A."/>
        </authorList>
    </citation>
    <scope>NUCLEOTIDE SEQUENCE [LARGE SCALE GENOMIC DNA]</scope>
    <source>
        <strain evidence="7 8">ALL</strain>
    </source>
</reference>
<feature type="transmembrane region" description="Helical" evidence="5">
    <location>
        <begin position="130"/>
        <end position="156"/>
    </location>
</feature>
<keyword evidence="8" id="KW-1185">Reference proteome</keyword>
<evidence type="ECO:0000313" key="8">
    <source>
        <dbReference type="Proteomes" id="UP000298663"/>
    </source>
</evidence>
<dbReference type="STRING" id="34508.A0A4U8UY40"/>
<gene>
    <name evidence="7" type="ORF">L596_004692</name>
</gene>